<keyword evidence="5" id="KW-0186">Copper</keyword>
<accession>B0CQE5</accession>
<feature type="chain" id="PRO_5002748632" description="lytic cellulose monooxygenase (C4-dehydrogenating)" evidence="14">
    <location>
        <begin position="21"/>
        <end position="329"/>
    </location>
</feature>
<protein>
    <recommendedName>
        <fullName evidence="12">lytic cellulose monooxygenase (C4-dehydrogenating)</fullName>
        <ecNumber evidence="12">1.14.99.56</ecNumber>
    </recommendedName>
</protein>
<dbReference type="Pfam" id="PF03443">
    <property type="entry name" value="AA9"/>
    <property type="match status" value="1"/>
</dbReference>
<keyword evidence="14" id="KW-0732">Signal</keyword>
<dbReference type="EMBL" id="DS547091">
    <property type="protein sequence ID" value="EDR15540.1"/>
    <property type="molecule type" value="Genomic_DNA"/>
</dbReference>
<dbReference type="CDD" id="cd21175">
    <property type="entry name" value="LPMO_AA9"/>
    <property type="match status" value="1"/>
</dbReference>
<evidence type="ECO:0000256" key="4">
    <source>
        <dbReference type="ARBA" id="ARBA00023002"/>
    </source>
</evidence>
<dbReference type="GO" id="GO:0030245">
    <property type="term" value="P:cellulose catabolic process"/>
    <property type="evidence" value="ECO:0007669"/>
    <property type="project" value="UniProtKB-KW"/>
</dbReference>
<keyword evidence="7" id="KW-1015">Disulfide bond</keyword>
<evidence type="ECO:0000256" key="9">
    <source>
        <dbReference type="ARBA" id="ARBA00023326"/>
    </source>
</evidence>
<feature type="region of interest" description="Disordered" evidence="13">
    <location>
        <begin position="249"/>
        <end position="303"/>
    </location>
</feature>
<evidence type="ECO:0000256" key="8">
    <source>
        <dbReference type="ARBA" id="ARBA00023277"/>
    </source>
</evidence>
<dbReference type="OrthoDB" id="4849160at2759"/>
<dbReference type="InterPro" id="IPR049892">
    <property type="entry name" value="AA9"/>
</dbReference>
<evidence type="ECO:0000256" key="13">
    <source>
        <dbReference type="SAM" id="MobiDB-lite"/>
    </source>
</evidence>
<evidence type="ECO:0000256" key="1">
    <source>
        <dbReference type="ARBA" id="ARBA00001973"/>
    </source>
</evidence>
<keyword evidence="4" id="KW-0560">Oxidoreductase</keyword>
<dbReference type="GO" id="GO:0046872">
    <property type="term" value="F:metal ion binding"/>
    <property type="evidence" value="ECO:0007669"/>
    <property type="project" value="UniProtKB-KW"/>
</dbReference>
<comment type="similarity">
    <text evidence="10">Belongs to the polysaccharide monooxygenase AA9 family.</text>
</comment>
<evidence type="ECO:0000256" key="2">
    <source>
        <dbReference type="ARBA" id="ARBA00022723"/>
    </source>
</evidence>
<evidence type="ECO:0000256" key="7">
    <source>
        <dbReference type="ARBA" id="ARBA00023157"/>
    </source>
</evidence>
<reference evidence="16 17" key="1">
    <citation type="journal article" date="2008" name="Nature">
        <title>The genome of Laccaria bicolor provides insights into mycorrhizal symbiosis.</title>
        <authorList>
            <person name="Martin F."/>
            <person name="Aerts A."/>
            <person name="Ahren D."/>
            <person name="Brun A."/>
            <person name="Danchin E.G.J."/>
            <person name="Duchaussoy F."/>
            <person name="Gibon J."/>
            <person name="Kohler A."/>
            <person name="Lindquist E."/>
            <person name="Pereda V."/>
            <person name="Salamov A."/>
            <person name="Shapiro H.J."/>
            <person name="Wuyts J."/>
            <person name="Blaudez D."/>
            <person name="Buee M."/>
            <person name="Brokstein P."/>
            <person name="Canbaeck B."/>
            <person name="Cohen D."/>
            <person name="Courty P.E."/>
            <person name="Coutinho P.M."/>
            <person name="Delaruelle C."/>
            <person name="Detter J.C."/>
            <person name="Deveau A."/>
            <person name="DiFazio S."/>
            <person name="Duplessis S."/>
            <person name="Fraissinet-Tachet L."/>
            <person name="Lucic E."/>
            <person name="Frey-Klett P."/>
            <person name="Fourrey C."/>
            <person name="Feussner I."/>
            <person name="Gay G."/>
            <person name="Grimwood J."/>
            <person name="Hoegger P.J."/>
            <person name="Jain P."/>
            <person name="Kilaru S."/>
            <person name="Labbe J."/>
            <person name="Lin Y.C."/>
            <person name="Legue V."/>
            <person name="Le Tacon F."/>
            <person name="Marmeisse R."/>
            <person name="Melayah D."/>
            <person name="Montanini B."/>
            <person name="Muratet M."/>
            <person name="Nehls U."/>
            <person name="Niculita-Hirzel H."/>
            <person name="Oudot-Le Secq M.P."/>
            <person name="Peter M."/>
            <person name="Quesneville H."/>
            <person name="Rajashekar B."/>
            <person name="Reich M."/>
            <person name="Rouhier N."/>
            <person name="Schmutz J."/>
            <person name="Yin T."/>
            <person name="Chalot M."/>
            <person name="Henrissat B."/>
            <person name="Kuees U."/>
            <person name="Lucas S."/>
            <person name="Van de Peer Y."/>
            <person name="Podila G.K."/>
            <person name="Polle A."/>
            <person name="Pukkila P.J."/>
            <person name="Richardson P.M."/>
            <person name="Rouze P."/>
            <person name="Sanders I.R."/>
            <person name="Stajich J.E."/>
            <person name="Tunlid A."/>
            <person name="Tuskan G."/>
            <person name="Grigoriev I.V."/>
        </authorList>
    </citation>
    <scope>NUCLEOTIDE SEQUENCE [LARGE SCALE GENOMIC DNA]</scope>
    <source>
        <strain evidence="17">S238N-H82 / ATCC MYA-4686</strain>
    </source>
</reference>
<evidence type="ECO:0000313" key="16">
    <source>
        <dbReference type="EMBL" id="EDR15540.1"/>
    </source>
</evidence>
<dbReference type="InParanoid" id="B0CQE5"/>
<evidence type="ECO:0000313" key="17">
    <source>
        <dbReference type="Proteomes" id="UP000001194"/>
    </source>
</evidence>
<dbReference type="HOGENOM" id="CLU_031730_2_1_1"/>
<feature type="compositionally biased region" description="Low complexity" evidence="13">
    <location>
        <begin position="256"/>
        <end position="283"/>
    </location>
</feature>
<feature type="signal peptide" evidence="14">
    <location>
        <begin position="1"/>
        <end position="20"/>
    </location>
</feature>
<comment type="catalytic activity">
    <reaction evidence="11">
        <text>[(1-&gt;4)-beta-D-glucosyl]n+m + reduced acceptor + O2 = 4-dehydro-beta-D-glucosyl-[(1-&gt;4)-beta-D-glucosyl]n-1 + [(1-&gt;4)-beta-D-glucosyl]m + acceptor + H2O.</text>
        <dbReference type="EC" id="1.14.99.56"/>
    </reaction>
</comment>
<dbReference type="AlphaFoldDB" id="B0CQE5"/>
<keyword evidence="17" id="KW-1185">Reference proteome</keyword>
<dbReference type="GeneID" id="6069014"/>
<evidence type="ECO:0000256" key="5">
    <source>
        <dbReference type="ARBA" id="ARBA00023008"/>
    </source>
</evidence>
<dbReference type="STRING" id="486041.B0CQE5"/>
<dbReference type="PANTHER" id="PTHR33353">
    <property type="entry name" value="PUTATIVE (AFU_ORTHOLOGUE AFUA_1G12560)-RELATED"/>
    <property type="match status" value="1"/>
</dbReference>
<keyword evidence="2" id="KW-0479">Metal-binding</keyword>
<evidence type="ECO:0000259" key="15">
    <source>
        <dbReference type="Pfam" id="PF03443"/>
    </source>
</evidence>
<proteinExistence type="inferred from homology"/>
<organism evidence="17">
    <name type="scientific">Laccaria bicolor (strain S238N-H82 / ATCC MYA-4686)</name>
    <name type="common">Bicoloured deceiver</name>
    <name type="synonym">Laccaria laccata var. bicolor</name>
    <dbReference type="NCBI Taxonomy" id="486041"/>
    <lineage>
        <taxon>Eukaryota</taxon>
        <taxon>Fungi</taxon>
        <taxon>Dikarya</taxon>
        <taxon>Basidiomycota</taxon>
        <taxon>Agaricomycotina</taxon>
        <taxon>Agaricomycetes</taxon>
        <taxon>Agaricomycetidae</taxon>
        <taxon>Agaricales</taxon>
        <taxon>Agaricineae</taxon>
        <taxon>Hydnangiaceae</taxon>
        <taxon>Laccaria</taxon>
    </lineage>
</organism>
<dbReference type="Proteomes" id="UP000001194">
    <property type="component" value="Unassembled WGS sequence"/>
</dbReference>
<keyword evidence="8" id="KW-0119">Carbohydrate metabolism</keyword>
<evidence type="ECO:0000256" key="3">
    <source>
        <dbReference type="ARBA" id="ARBA00023001"/>
    </source>
</evidence>
<dbReference type="InterPro" id="IPR005103">
    <property type="entry name" value="AA9_LPMO"/>
</dbReference>
<gene>
    <name evidence="16" type="ORF">LACBIDRAFT_186824</name>
</gene>
<sequence>MKRTGTLLPLLFAASTYAHGILHAMTINGQNYPGNGLSGNGGTTIDSIIRQVSAQDPVKGASNTALSCGTGSQPATLIATANPGDTLGFNWKGAGGGNWPHNTGPMLTYLASCGSTTSDKCDGQSAKWFKIDQVGQVSPGSTTWAQAAVMTGSLAMVKLPSNLAPGNYLVRHEIISLQLAVSMGGAEFYPACSQIKVGGSGTGVPSASELVSLPGAYSDSDPGIYDPNVYNAGSSYTFPGPPVAAFVGSGGGSTSGNGTTTSGNGTTTSTTTGSAPTKPTATKSKSCKLRQTKSASSSALSATGAANATDLYPRHFSRIMRKVVARRSI</sequence>
<evidence type="ECO:0000256" key="14">
    <source>
        <dbReference type="SAM" id="SignalP"/>
    </source>
</evidence>
<dbReference type="EC" id="1.14.99.56" evidence="12"/>
<keyword evidence="3" id="KW-0136">Cellulose degradation</keyword>
<evidence type="ECO:0000256" key="12">
    <source>
        <dbReference type="ARBA" id="ARBA00047174"/>
    </source>
</evidence>
<dbReference type="Gene3D" id="2.70.50.70">
    <property type="match status" value="1"/>
</dbReference>
<feature type="compositionally biased region" description="Low complexity" evidence="13">
    <location>
        <begin position="294"/>
        <end position="303"/>
    </location>
</feature>
<keyword evidence="16" id="KW-0378">Hydrolase</keyword>
<evidence type="ECO:0000256" key="11">
    <source>
        <dbReference type="ARBA" id="ARBA00045077"/>
    </source>
</evidence>
<comment type="cofactor">
    <cofactor evidence="1">
        <name>Cu(2+)</name>
        <dbReference type="ChEBI" id="CHEBI:29036"/>
    </cofactor>
</comment>
<dbReference type="GO" id="GO:0004497">
    <property type="term" value="F:monooxygenase activity"/>
    <property type="evidence" value="ECO:0007669"/>
    <property type="project" value="UniProtKB-KW"/>
</dbReference>
<dbReference type="RefSeq" id="XP_001873748.1">
    <property type="nucleotide sequence ID" value="XM_001873713.1"/>
</dbReference>
<dbReference type="PANTHER" id="PTHR33353:SF6">
    <property type="entry name" value="ENDOGLUCANASE IV"/>
    <property type="match status" value="1"/>
</dbReference>
<evidence type="ECO:0000256" key="6">
    <source>
        <dbReference type="ARBA" id="ARBA00023033"/>
    </source>
</evidence>
<keyword evidence="6" id="KW-0503">Monooxygenase</keyword>
<name>B0CQE5_LACBS</name>
<keyword evidence="9" id="KW-0624">Polysaccharide degradation</keyword>
<feature type="domain" description="Auxiliary Activity family 9 catalytic" evidence="15">
    <location>
        <begin position="19"/>
        <end position="232"/>
    </location>
</feature>
<dbReference type="GO" id="GO:0016787">
    <property type="term" value="F:hydrolase activity"/>
    <property type="evidence" value="ECO:0007669"/>
    <property type="project" value="UniProtKB-KW"/>
</dbReference>
<evidence type="ECO:0000256" key="10">
    <source>
        <dbReference type="ARBA" id="ARBA00044502"/>
    </source>
</evidence>
<dbReference type="KEGG" id="lbc:LACBIDRAFT_186824"/>